<dbReference type="SUPFAM" id="SSF53474">
    <property type="entry name" value="alpha/beta-Hydrolases"/>
    <property type="match status" value="1"/>
</dbReference>
<dbReference type="EMBL" id="JAACJO010000014">
    <property type="protein sequence ID" value="KAF5350679.1"/>
    <property type="molecule type" value="Genomic_DNA"/>
</dbReference>
<proteinExistence type="predicted"/>
<organism evidence="2 3">
    <name type="scientific">Leucocoprinus leucothites</name>
    <dbReference type="NCBI Taxonomy" id="201217"/>
    <lineage>
        <taxon>Eukaryota</taxon>
        <taxon>Fungi</taxon>
        <taxon>Dikarya</taxon>
        <taxon>Basidiomycota</taxon>
        <taxon>Agaricomycotina</taxon>
        <taxon>Agaricomycetes</taxon>
        <taxon>Agaricomycetidae</taxon>
        <taxon>Agaricales</taxon>
        <taxon>Agaricineae</taxon>
        <taxon>Agaricaceae</taxon>
        <taxon>Leucocoprinus</taxon>
    </lineage>
</organism>
<protein>
    <recommendedName>
        <fullName evidence="1">AB hydrolase-1 domain-containing protein</fullName>
    </recommendedName>
</protein>
<comment type="caution">
    <text evidence="2">The sequence shown here is derived from an EMBL/GenBank/DDBJ whole genome shotgun (WGS) entry which is preliminary data.</text>
</comment>
<dbReference type="Pfam" id="PF12697">
    <property type="entry name" value="Abhydrolase_6"/>
    <property type="match status" value="1"/>
</dbReference>
<reference evidence="2 3" key="1">
    <citation type="journal article" date="2020" name="ISME J.">
        <title>Uncovering the hidden diversity of litter-decomposition mechanisms in mushroom-forming fungi.</title>
        <authorList>
            <person name="Floudas D."/>
            <person name="Bentzer J."/>
            <person name="Ahren D."/>
            <person name="Johansson T."/>
            <person name="Persson P."/>
            <person name="Tunlid A."/>
        </authorList>
    </citation>
    <scope>NUCLEOTIDE SEQUENCE [LARGE SCALE GENOMIC DNA]</scope>
    <source>
        <strain evidence="2 3">CBS 146.42</strain>
    </source>
</reference>
<dbReference type="InterPro" id="IPR029058">
    <property type="entry name" value="AB_hydrolase_fold"/>
</dbReference>
<dbReference type="AlphaFoldDB" id="A0A8H5D0B4"/>
<name>A0A8H5D0B4_9AGAR</name>
<evidence type="ECO:0000259" key="1">
    <source>
        <dbReference type="Pfam" id="PF12697"/>
    </source>
</evidence>
<dbReference type="Proteomes" id="UP000559027">
    <property type="component" value="Unassembled WGS sequence"/>
</dbReference>
<keyword evidence="3" id="KW-1185">Reference proteome</keyword>
<gene>
    <name evidence="2" type="ORF">D9756_008735</name>
</gene>
<accession>A0A8H5D0B4</accession>
<evidence type="ECO:0000313" key="2">
    <source>
        <dbReference type="EMBL" id="KAF5350679.1"/>
    </source>
</evidence>
<sequence length="440" mass="49274">MFSLSSMVALSYPPVKPYQWRTIIPRATIPVYPPPEPLVYPQLPSPPRQLPSSSQFTLTSHIIPATHLRTLAYAPTPPPLPPNLSKAERMAQNEKIRAQLRILGAPPVSSGHPMLLWICLNRYVRKGAKGTGLTLFLAHANGFPKEIWEPTIESVVNSPSGKLVDEIWAWEAVQHGDSALLNEESLGYFFDWADNGRDILNFLHFFIPTSLTDAPLPTHLRRVEPEETQYRKTHGFKNRTFVGIGHSYGGCTTTFAALENPKLFSSLVLIDPVIIKPYDRQEQGLADSRTNGLIYGALNRRESWPSKEDALASFKQNPFFSIWDPEVLKIYVECGIYDTQDSEGNPIARLKMPGIQEAVVFAATLTQFETYQRIKDLDERIELRWIVPGRPGAGELGAPGSTHLRVWVRPKNSSNVRILKAGHLMPQEAPHELGKPPSIV</sequence>
<evidence type="ECO:0000313" key="3">
    <source>
        <dbReference type="Proteomes" id="UP000559027"/>
    </source>
</evidence>
<feature type="domain" description="AB hydrolase-1" evidence="1">
    <location>
        <begin position="136"/>
        <end position="432"/>
    </location>
</feature>
<dbReference type="InterPro" id="IPR000073">
    <property type="entry name" value="AB_hydrolase_1"/>
</dbReference>
<dbReference type="Gene3D" id="3.40.50.1820">
    <property type="entry name" value="alpha/beta hydrolase"/>
    <property type="match status" value="1"/>
</dbReference>
<dbReference type="OrthoDB" id="94039at2759"/>